<proteinExistence type="predicted"/>
<gene>
    <name evidence="1" type="ORF">AN396_01935</name>
</gene>
<keyword evidence="2" id="KW-1185">Reference proteome</keyword>
<protein>
    <submittedName>
        <fullName evidence="1">Prolipoprotein diacylglyceryl transferase</fullName>
    </submittedName>
</protein>
<name>A0ACC8XFX8_9FIRM</name>
<dbReference type="EMBL" id="LJDB01000016">
    <property type="protein sequence ID" value="ONI42236.1"/>
    <property type="molecule type" value="Genomic_DNA"/>
</dbReference>
<accession>A0ACC8XFX8</accession>
<reference evidence="1" key="1">
    <citation type="submission" date="2016-08" db="EMBL/GenBank/DDBJ databases">
        <authorList>
            <person name="Ngugi D.K."/>
            <person name="Miyake S."/>
            <person name="Stingl U."/>
        </authorList>
    </citation>
    <scope>NUCLEOTIDE SEQUENCE</scope>
    <source>
        <strain evidence="1">SCG-B11WGA-EpuloA1</strain>
    </source>
</reference>
<comment type="caution">
    <text evidence="1">The sequence shown here is derived from an EMBL/GenBank/DDBJ whole genome shotgun (WGS) entry which is preliminary data.</text>
</comment>
<organism evidence="1 2">
    <name type="scientific">Candidatus Epulonipiscium fishelsonii</name>
    <dbReference type="NCBI Taxonomy" id="77094"/>
    <lineage>
        <taxon>Bacteria</taxon>
        <taxon>Bacillati</taxon>
        <taxon>Bacillota</taxon>
        <taxon>Clostridia</taxon>
        <taxon>Lachnospirales</taxon>
        <taxon>Lachnospiraceae</taxon>
        <taxon>Candidatus Epulonipiscium</taxon>
    </lineage>
</organism>
<keyword evidence="1" id="KW-0808">Transferase</keyword>
<evidence type="ECO:0000313" key="2">
    <source>
        <dbReference type="Proteomes" id="UP000188605"/>
    </source>
</evidence>
<dbReference type="Proteomes" id="UP000188605">
    <property type="component" value="Unassembled WGS sequence"/>
</dbReference>
<sequence length="291" mass="33074">MPSIYFPNLGVSFNMDPIAFNFFGLPIYWYGIIITLGIMGGLLIANYIAKREGLNPDIFLDFLLYDIVFAIIGARAYFVLFNWDYYSKNKIEIFNLREGGIAIYGAILVSIVVAYFYTKKKKVNMLQFGDIAAFALLVGQAIGRYGNFFNREAFGGYTDNFLAMQILKDEASTPLTPDILENIIIKNGFEYVQVHPTFFYESTWNLCLLGLLLLYYNKVKRAKGEIFFLYIAGYGIGRYWVEGLRTDQLIVKSIGIPASQIVAILSILIGVGGFIYLKIKMKKDMYTTILK</sequence>
<evidence type="ECO:0000313" key="1">
    <source>
        <dbReference type="EMBL" id="ONI42236.1"/>
    </source>
</evidence>